<dbReference type="InterPro" id="IPR011598">
    <property type="entry name" value="bHLH_dom"/>
</dbReference>
<feature type="region of interest" description="Disordered" evidence="8">
    <location>
        <begin position="362"/>
        <end position="385"/>
    </location>
</feature>
<keyword evidence="2 6" id="KW-0805">Transcription regulation</keyword>
<dbReference type="GO" id="GO:0046983">
    <property type="term" value="F:protein dimerization activity"/>
    <property type="evidence" value="ECO:0007669"/>
    <property type="project" value="InterPro"/>
</dbReference>
<dbReference type="InterPro" id="IPR025610">
    <property type="entry name" value="MYC/MYB_N"/>
</dbReference>
<evidence type="ECO:0000259" key="9">
    <source>
        <dbReference type="PROSITE" id="PS50888"/>
    </source>
</evidence>
<keyword evidence="5 6" id="KW-0539">Nucleus</keyword>
<feature type="domain" description="BHLH" evidence="9">
    <location>
        <begin position="450"/>
        <end position="499"/>
    </location>
</feature>
<keyword evidence="11" id="KW-1185">Reference proteome</keyword>
<dbReference type="InterPro" id="IPR036638">
    <property type="entry name" value="HLH_DNA-bd_sf"/>
</dbReference>
<dbReference type="PROSITE" id="PS50888">
    <property type="entry name" value="BHLH"/>
    <property type="match status" value="1"/>
</dbReference>
<feature type="coiled-coil region" evidence="7">
    <location>
        <begin position="496"/>
        <end position="530"/>
    </location>
</feature>
<evidence type="ECO:0000256" key="2">
    <source>
        <dbReference type="ARBA" id="ARBA00023015"/>
    </source>
</evidence>
<dbReference type="GO" id="GO:0005634">
    <property type="term" value="C:nucleus"/>
    <property type="evidence" value="ECO:0007669"/>
    <property type="project" value="UniProtKB-SubCell"/>
</dbReference>
<reference evidence="10" key="1">
    <citation type="submission" date="2023-05" db="EMBL/GenBank/DDBJ databases">
        <title>Genome and transcriptome analyses reveal genes involved in the formation of fine ridges on petal epidermal cells in Hibiscus trionum.</title>
        <authorList>
            <person name="Koshimizu S."/>
            <person name="Masuda S."/>
            <person name="Ishii T."/>
            <person name="Shirasu K."/>
            <person name="Hoshino A."/>
            <person name="Arita M."/>
        </authorList>
    </citation>
    <scope>NUCLEOTIDE SEQUENCE</scope>
    <source>
        <strain evidence="10">Hamamatsu line</strain>
    </source>
</reference>
<dbReference type="InterPro" id="IPR054502">
    <property type="entry name" value="bHLH-TF_ACT-like_plant"/>
</dbReference>
<dbReference type="OrthoDB" id="1926382at2759"/>
<dbReference type="FunFam" id="4.10.280.10:FF:000078">
    <property type="entry name" value="Transcription factor bHLH13"/>
    <property type="match status" value="1"/>
</dbReference>
<comment type="caution">
    <text evidence="10">The sequence shown here is derived from an EMBL/GenBank/DDBJ whole genome shotgun (WGS) entry which is preliminary data.</text>
</comment>
<evidence type="ECO:0000256" key="7">
    <source>
        <dbReference type="SAM" id="Coils"/>
    </source>
</evidence>
<gene>
    <name evidence="10" type="ORF">HRI_005276100</name>
</gene>
<dbReference type="EMBL" id="BSYR01000097">
    <property type="protein sequence ID" value="GMJ16069.1"/>
    <property type="molecule type" value="Genomic_DNA"/>
</dbReference>
<dbReference type="PANTHER" id="PTHR11514">
    <property type="entry name" value="MYC"/>
    <property type="match status" value="1"/>
</dbReference>
<keyword evidence="7" id="KW-0175">Coiled coil</keyword>
<evidence type="ECO:0000313" key="11">
    <source>
        <dbReference type="Proteomes" id="UP001165190"/>
    </source>
</evidence>
<dbReference type="InterPro" id="IPR045084">
    <property type="entry name" value="AIB/MYC-like"/>
</dbReference>
<feature type="compositionally biased region" description="Polar residues" evidence="8">
    <location>
        <begin position="309"/>
        <end position="324"/>
    </location>
</feature>
<organism evidence="10 11">
    <name type="scientific">Hibiscus trionum</name>
    <name type="common">Flower of an hour</name>
    <dbReference type="NCBI Taxonomy" id="183268"/>
    <lineage>
        <taxon>Eukaryota</taxon>
        <taxon>Viridiplantae</taxon>
        <taxon>Streptophyta</taxon>
        <taxon>Embryophyta</taxon>
        <taxon>Tracheophyta</taxon>
        <taxon>Spermatophyta</taxon>
        <taxon>Magnoliopsida</taxon>
        <taxon>eudicotyledons</taxon>
        <taxon>Gunneridae</taxon>
        <taxon>Pentapetalae</taxon>
        <taxon>rosids</taxon>
        <taxon>malvids</taxon>
        <taxon>Malvales</taxon>
        <taxon>Malvaceae</taxon>
        <taxon>Malvoideae</taxon>
        <taxon>Hibiscus</taxon>
    </lineage>
</organism>
<name>A0A9W7JLI4_HIBTR</name>
<feature type="compositionally biased region" description="Low complexity" evidence="8">
    <location>
        <begin position="295"/>
        <end position="308"/>
    </location>
</feature>
<dbReference type="Pfam" id="PF22754">
    <property type="entry name" value="bHLH-TF_ACT-like_plant"/>
    <property type="match status" value="1"/>
</dbReference>
<sequence>MTEYQLPPTMNLWSDDNASVMDAFMSSDISSLWPPMPQSSASTSTPAAAVGPDPSRSSLAAQSHPLNQDTLQQRLQALLEGARNCWTYAIFWQSSYDYSGTAALGWGDGYYKGEEDKGKTKLKASLSTVEEQEHRKRVLRELNSLISGSTATTDDAVDEEVTDTEWFFLVSMTQSFASGSGLPGQAFFNSSPVWVVGSDRLAGLTCERARQGQVFGLQTMVCIPLANGVVELGSTELITQSSDLMNKVRALFNFNNGIETGSWSISNNTADQCHNDPTSLWITDPNIGLARKQSDNNNTSNQNPSSSSLTENPRSTHLGNHQQGPSFCLNFSSNGFDESNSVRIGNSPSHLLKPGSGEILNFGENKGIGNGNTKKRSITSRGSDEEEMVSFTSGVILPPLDVVKSSGGAGDSDHSDLEASVVKEADGRMVVVEPEKRPRKRGRKPANGREEPLNHVEAERQRREKLNQRFYALRAVVPNVSKMDKASLLGDAISYINELMGKLQNADSQKEELHKQIEETKREVESKDQGLRMSNHLSCKLAELDIDVKMVGLDAMIQIQSNKKNHPAAKLMSVLEELELDVQHASVSVVNELMIQQVNVKMESQFYTQEQLRIALTSKVGDAR</sequence>
<evidence type="ECO:0000256" key="4">
    <source>
        <dbReference type="ARBA" id="ARBA00023163"/>
    </source>
</evidence>
<evidence type="ECO:0000256" key="6">
    <source>
        <dbReference type="RuleBase" id="RU369104"/>
    </source>
</evidence>
<proteinExistence type="predicted"/>
<evidence type="ECO:0000256" key="8">
    <source>
        <dbReference type="SAM" id="MobiDB-lite"/>
    </source>
</evidence>
<dbReference type="Gene3D" id="4.10.280.10">
    <property type="entry name" value="Helix-loop-helix DNA-binding domain"/>
    <property type="match status" value="1"/>
</dbReference>
<dbReference type="GO" id="GO:0000976">
    <property type="term" value="F:transcription cis-regulatory region binding"/>
    <property type="evidence" value="ECO:0007669"/>
    <property type="project" value="TreeGrafter"/>
</dbReference>
<dbReference type="Pfam" id="PF14215">
    <property type="entry name" value="bHLH-MYC_N"/>
    <property type="match status" value="1"/>
</dbReference>
<dbReference type="SMART" id="SM00353">
    <property type="entry name" value="HLH"/>
    <property type="match status" value="1"/>
</dbReference>
<feature type="region of interest" description="Disordered" evidence="8">
    <location>
        <begin position="434"/>
        <end position="456"/>
    </location>
</feature>
<feature type="compositionally biased region" description="Low complexity" evidence="8">
    <location>
        <begin position="38"/>
        <end position="49"/>
    </location>
</feature>
<accession>A0A9W7JLI4</accession>
<dbReference type="PANTHER" id="PTHR11514:SF43">
    <property type="entry name" value="TRANSCRIPTION FACTOR MYC2"/>
    <property type="match status" value="1"/>
</dbReference>
<evidence type="ECO:0000256" key="5">
    <source>
        <dbReference type="ARBA" id="ARBA00023242"/>
    </source>
</evidence>
<feature type="region of interest" description="Disordered" evidence="8">
    <location>
        <begin position="289"/>
        <end position="324"/>
    </location>
</feature>
<feature type="region of interest" description="Disordered" evidence="8">
    <location>
        <begin position="35"/>
        <end position="62"/>
    </location>
</feature>
<feature type="compositionally biased region" description="Basic and acidic residues" evidence="8">
    <location>
        <begin position="447"/>
        <end position="456"/>
    </location>
</feature>
<dbReference type="Pfam" id="PF00010">
    <property type="entry name" value="HLH"/>
    <property type="match status" value="1"/>
</dbReference>
<evidence type="ECO:0000256" key="3">
    <source>
        <dbReference type="ARBA" id="ARBA00023125"/>
    </source>
</evidence>
<protein>
    <recommendedName>
        <fullName evidence="6">Transcription factor</fullName>
        <shortName evidence="6">bHLH transcription factor</shortName>
    </recommendedName>
    <alternativeName>
        <fullName evidence="6">Basic helix-loop-helix protein</fullName>
    </alternativeName>
</protein>
<keyword evidence="4 6" id="KW-0804">Transcription</keyword>
<dbReference type="SUPFAM" id="SSF47459">
    <property type="entry name" value="HLH, helix-loop-helix DNA-binding domain"/>
    <property type="match status" value="1"/>
</dbReference>
<keyword evidence="3" id="KW-0238">DNA-binding</keyword>
<comment type="subcellular location">
    <subcellularLocation>
        <location evidence="1 6">Nucleus</location>
    </subcellularLocation>
</comment>
<dbReference type="GO" id="GO:0003700">
    <property type="term" value="F:DNA-binding transcription factor activity"/>
    <property type="evidence" value="ECO:0007669"/>
    <property type="project" value="InterPro"/>
</dbReference>
<dbReference type="AlphaFoldDB" id="A0A9W7JLI4"/>
<evidence type="ECO:0000313" key="10">
    <source>
        <dbReference type="EMBL" id="GMJ16069.1"/>
    </source>
</evidence>
<dbReference type="Proteomes" id="UP001165190">
    <property type="component" value="Unassembled WGS sequence"/>
</dbReference>
<evidence type="ECO:0000256" key="1">
    <source>
        <dbReference type="ARBA" id="ARBA00004123"/>
    </source>
</evidence>
<dbReference type="CDD" id="cd11449">
    <property type="entry name" value="bHLH_AtAIB_like"/>
    <property type="match status" value="1"/>
</dbReference>
<feature type="compositionally biased region" description="Basic residues" evidence="8">
    <location>
        <begin position="437"/>
        <end position="446"/>
    </location>
</feature>